<sequence length="383" mass="44574">MKILLVGEFSRLHNSLKEGLLSLNQKVSIIGSGDDFKEFPVDFSIAPKIISSFSLLKFLNKVFFRVFKSDLQLLEKGIRFYFLLPKLKNYDIVQLINSDAIETYPFASRYLLKKLFSQNKKISLLICGEETPIIEYLLKKEMKYSILNPLLSDPKLEKSYNYTLKYVQPNYRKTFDFITTRTSSIITSDLDYKLPMEAMGFHSQFIPNPINKDKIEYKQLLINDKIIIFLGINESSAVKKGSVFFEKALEIIKKKYLNQIEIIITRSIPYEQYIEAYNKAHILLDQVYSYDQGYNALEAMAKGKVVFTGAEKEFEEQYNLTEKVAINALPDVDYLVTELSFLIENPEEIIAIGNRARTFIEKEHNYLKIAEMYLNVWKNKFPS</sequence>
<keyword evidence="3" id="KW-1185">Reference proteome</keyword>
<gene>
    <name evidence="2" type="ORF">C3L50_00805</name>
</gene>
<dbReference type="EMBL" id="PQVG01000001">
    <property type="protein sequence ID" value="POY41100.1"/>
    <property type="molecule type" value="Genomic_DNA"/>
</dbReference>
<evidence type="ECO:0000259" key="1">
    <source>
        <dbReference type="Pfam" id="PF13524"/>
    </source>
</evidence>
<comment type="caution">
    <text evidence="2">The sequence shown here is derived from an EMBL/GenBank/DDBJ whole genome shotgun (WGS) entry which is preliminary data.</text>
</comment>
<dbReference type="RefSeq" id="WP_103804082.1">
    <property type="nucleotide sequence ID" value="NZ_PQVG01000001.1"/>
</dbReference>
<dbReference type="Pfam" id="PF13524">
    <property type="entry name" value="Glyco_trans_1_2"/>
    <property type="match status" value="1"/>
</dbReference>
<evidence type="ECO:0000313" key="3">
    <source>
        <dbReference type="Proteomes" id="UP000237310"/>
    </source>
</evidence>
<evidence type="ECO:0000313" key="2">
    <source>
        <dbReference type="EMBL" id="POY41100.1"/>
    </source>
</evidence>
<dbReference type="GO" id="GO:0016740">
    <property type="term" value="F:transferase activity"/>
    <property type="evidence" value="ECO:0007669"/>
    <property type="project" value="UniProtKB-KW"/>
</dbReference>
<dbReference type="InterPro" id="IPR055259">
    <property type="entry name" value="YkvP/CgeB_Glyco_trans-like"/>
</dbReference>
<dbReference type="Proteomes" id="UP000237310">
    <property type="component" value="Unassembled WGS sequence"/>
</dbReference>
<feature type="domain" description="Spore protein YkvP/CgeB glycosyl transferase-like" evidence="1">
    <location>
        <begin position="263"/>
        <end position="374"/>
    </location>
</feature>
<dbReference type="OrthoDB" id="6638088at2"/>
<keyword evidence="2" id="KW-0808">Transferase</keyword>
<proteinExistence type="predicted"/>
<dbReference type="AlphaFoldDB" id="A0A2S5AEV1"/>
<protein>
    <submittedName>
        <fullName evidence="2">Glycosyl transferase family 1</fullName>
    </submittedName>
</protein>
<dbReference type="Gene3D" id="3.40.50.2000">
    <property type="entry name" value="Glycogen Phosphorylase B"/>
    <property type="match status" value="1"/>
</dbReference>
<reference evidence="2 3" key="1">
    <citation type="submission" date="2018-01" db="EMBL/GenBank/DDBJ databases">
        <authorList>
            <person name="Gaut B.S."/>
            <person name="Morton B.R."/>
            <person name="Clegg M.T."/>
            <person name="Duvall M.R."/>
        </authorList>
    </citation>
    <scope>NUCLEOTIDE SEQUENCE [LARGE SCALE GENOMIC DNA]</scope>
    <source>
        <strain evidence="2 3">HR-AY</strain>
    </source>
</reference>
<accession>A0A2S5AEV1</accession>
<dbReference type="SUPFAM" id="SSF53756">
    <property type="entry name" value="UDP-Glycosyltransferase/glycogen phosphorylase"/>
    <property type="match status" value="1"/>
</dbReference>
<name>A0A2S5AEV1_9FLAO</name>
<organism evidence="2 3">
    <name type="scientific">Flavobacterium alvei</name>
    <dbReference type="NCBI Taxonomy" id="2080416"/>
    <lineage>
        <taxon>Bacteria</taxon>
        <taxon>Pseudomonadati</taxon>
        <taxon>Bacteroidota</taxon>
        <taxon>Flavobacteriia</taxon>
        <taxon>Flavobacteriales</taxon>
        <taxon>Flavobacteriaceae</taxon>
        <taxon>Flavobacterium</taxon>
    </lineage>
</organism>